<dbReference type="EMBL" id="MRCG01000022">
    <property type="protein sequence ID" value="OKH44523.1"/>
    <property type="molecule type" value="Genomic_DNA"/>
</dbReference>
<feature type="transmembrane region" description="Helical" evidence="3">
    <location>
        <begin position="300"/>
        <end position="321"/>
    </location>
</feature>
<dbReference type="Pfam" id="PF00069">
    <property type="entry name" value="Pkinase"/>
    <property type="match status" value="1"/>
</dbReference>
<keyword evidence="3" id="KW-1133">Transmembrane helix</keyword>
<keyword evidence="1" id="KW-0547">Nucleotide-binding</keyword>
<dbReference type="RefSeq" id="WP_073610629.1">
    <property type="nucleotide sequence ID" value="NZ_MRCG01000022.1"/>
</dbReference>
<gene>
    <name evidence="5" type="ORF">NIES30_22140</name>
</gene>
<dbReference type="Gene3D" id="3.30.200.20">
    <property type="entry name" value="Phosphorylase Kinase, domain 1"/>
    <property type="match status" value="1"/>
</dbReference>
<sequence>MESLIGHTLHNRYHVQRLLSRQVGRRTFLATDLETQLPVVVKVLLFGPEFTWDDLKLFEREAETLKALDHPAIPRYLDSFDISTDLGQGFALVQSYIDAMSLEVAAQAGRRFSETELVDIARQLLTILVYLHEHAPAVIHRDIKPSNVLFSDRSGHRAGDLYLIDFGSVQTVADKKNGTITIVGSYGYIPLEQFTGQTVPASDLYSLGMTLVYLIAGKHPADLSQVNGRVQFDSRAISKRFSRWLEKMTYLQLDKRFESAKVALAALESQDGSYCSYPNLRPENSQIEVLRERDRIAIKILQPLFATSIGFLSFIAVSFLATMTISASGALIMTTGILLVMYVIQKLPFYSVITIERNGKIRKFSKISKIQWDVQSLAVRNIHLLTYNPGYTFDRYINEHGHTIRGEVAISPKLTILVGRVECVVGHSLLSHAELWWLGQELSDFLDLELQVVYSTPKLPENREHY</sequence>
<keyword evidence="3" id="KW-0472">Membrane</keyword>
<dbReference type="Proteomes" id="UP000185557">
    <property type="component" value="Unassembled WGS sequence"/>
</dbReference>
<keyword evidence="3" id="KW-0812">Transmembrane</keyword>
<name>A0A1U7IZG6_9CYAN</name>
<dbReference type="PROSITE" id="PS00108">
    <property type="entry name" value="PROTEIN_KINASE_ST"/>
    <property type="match status" value="1"/>
</dbReference>
<dbReference type="OrthoDB" id="5518868at2"/>
<dbReference type="PANTHER" id="PTHR24363:SF7">
    <property type="entry name" value="SERINE_THREONINE-PROTEIN KINASE-LIKE PROTEIN E"/>
    <property type="match status" value="1"/>
</dbReference>
<dbReference type="InterPro" id="IPR008271">
    <property type="entry name" value="Ser/Thr_kinase_AS"/>
</dbReference>
<dbReference type="PROSITE" id="PS50011">
    <property type="entry name" value="PROTEIN_KINASE_DOM"/>
    <property type="match status" value="1"/>
</dbReference>
<reference evidence="5 6" key="1">
    <citation type="submission" date="2016-11" db="EMBL/GenBank/DDBJ databases">
        <title>Draft Genome Sequences of Nine Cyanobacterial Strains from Diverse Habitats.</title>
        <authorList>
            <person name="Zhu T."/>
            <person name="Hou S."/>
            <person name="Lu X."/>
            <person name="Hess W.R."/>
        </authorList>
    </citation>
    <scope>NUCLEOTIDE SEQUENCE [LARGE SCALE GENOMIC DNA]</scope>
    <source>
        <strain evidence="5 6">NIES-30</strain>
    </source>
</reference>
<evidence type="ECO:0000313" key="6">
    <source>
        <dbReference type="Proteomes" id="UP000185557"/>
    </source>
</evidence>
<dbReference type="Gene3D" id="1.10.510.10">
    <property type="entry name" value="Transferase(Phosphotransferase) domain 1"/>
    <property type="match status" value="1"/>
</dbReference>
<protein>
    <recommendedName>
        <fullName evidence="4">Protein kinase domain-containing protein</fullName>
    </recommendedName>
</protein>
<keyword evidence="6" id="KW-1185">Reference proteome</keyword>
<dbReference type="InterPro" id="IPR011009">
    <property type="entry name" value="Kinase-like_dom_sf"/>
</dbReference>
<dbReference type="PANTHER" id="PTHR24363">
    <property type="entry name" value="SERINE/THREONINE PROTEIN KINASE"/>
    <property type="match status" value="1"/>
</dbReference>
<evidence type="ECO:0000256" key="2">
    <source>
        <dbReference type="ARBA" id="ARBA00022840"/>
    </source>
</evidence>
<evidence type="ECO:0000313" key="5">
    <source>
        <dbReference type="EMBL" id="OKH44523.1"/>
    </source>
</evidence>
<dbReference type="SMART" id="SM00220">
    <property type="entry name" value="S_TKc"/>
    <property type="match status" value="1"/>
</dbReference>
<dbReference type="CDD" id="cd14014">
    <property type="entry name" value="STKc_PknB_like"/>
    <property type="match status" value="1"/>
</dbReference>
<evidence type="ECO:0000256" key="1">
    <source>
        <dbReference type="ARBA" id="ARBA00022741"/>
    </source>
</evidence>
<feature type="transmembrane region" description="Helical" evidence="3">
    <location>
        <begin position="327"/>
        <end position="344"/>
    </location>
</feature>
<proteinExistence type="predicted"/>
<keyword evidence="2" id="KW-0067">ATP-binding</keyword>
<feature type="domain" description="Protein kinase" evidence="4">
    <location>
        <begin position="13"/>
        <end position="280"/>
    </location>
</feature>
<accession>A0A1U7IZG6</accession>
<dbReference type="SUPFAM" id="SSF56112">
    <property type="entry name" value="Protein kinase-like (PK-like)"/>
    <property type="match status" value="1"/>
</dbReference>
<dbReference type="AlphaFoldDB" id="A0A1U7IZG6"/>
<dbReference type="GO" id="GO:0005524">
    <property type="term" value="F:ATP binding"/>
    <property type="evidence" value="ECO:0007669"/>
    <property type="project" value="UniProtKB-KW"/>
</dbReference>
<organism evidence="5 6">
    <name type="scientific">Phormidium tenue NIES-30</name>
    <dbReference type="NCBI Taxonomy" id="549789"/>
    <lineage>
        <taxon>Bacteria</taxon>
        <taxon>Bacillati</taxon>
        <taxon>Cyanobacteriota</taxon>
        <taxon>Cyanophyceae</taxon>
        <taxon>Oscillatoriophycideae</taxon>
        <taxon>Oscillatoriales</taxon>
        <taxon>Oscillatoriaceae</taxon>
        <taxon>Phormidium</taxon>
    </lineage>
</organism>
<evidence type="ECO:0000256" key="3">
    <source>
        <dbReference type="SAM" id="Phobius"/>
    </source>
</evidence>
<comment type="caution">
    <text evidence="5">The sequence shown here is derived from an EMBL/GenBank/DDBJ whole genome shotgun (WGS) entry which is preliminary data.</text>
</comment>
<dbReference type="STRING" id="549789.NIES30_22140"/>
<evidence type="ECO:0000259" key="4">
    <source>
        <dbReference type="PROSITE" id="PS50011"/>
    </source>
</evidence>
<dbReference type="InterPro" id="IPR000719">
    <property type="entry name" value="Prot_kinase_dom"/>
</dbReference>
<dbReference type="GO" id="GO:0004674">
    <property type="term" value="F:protein serine/threonine kinase activity"/>
    <property type="evidence" value="ECO:0007669"/>
    <property type="project" value="TreeGrafter"/>
</dbReference>